<dbReference type="AlphaFoldDB" id="A0A1C0YDA7"/>
<keyword evidence="2 6" id="KW-0812">Transmembrane</keyword>
<keyword evidence="3 6" id="KW-1133">Transmembrane helix</keyword>
<keyword evidence="8" id="KW-1185">Reference proteome</keyword>
<feature type="transmembrane region" description="Helical" evidence="6">
    <location>
        <begin position="204"/>
        <end position="222"/>
    </location>
</feature>
<proteinExistence type="inferred from homology"/>
<dbReference type="OrthoDB" id="9786493at2"/>
<evidence type="ECO:0000313" key="7">
    <source>
        <dbReference type="EMBL" id="OCS85140.1"/>
    </source>
</evidence>
<evidence type="ECO:0000256" key="1">
    <source>
        <dbReference type="ARBA" id="ARBA00004141"/>
    </source>
</evidence>
<feature type="transmembrane region" description="Helical" evidence="6">
    <location>
        <begin position="100"/>
        <end position="118"/>
    </location>
</feature>
<dbReference type="Proteomes" id="UP000093199">
    <property type="component" value="Unassembled WGS sequence"/>
</dbReference>
<evidence type="ECO:0008006" key="9">
    <source>
        <dbReference type="Google" id="ProtNLM"/>
    </source>
</evidence>
<dbReference type="EMBL" id="MASJ01000016">
    <property type="protein sequence ID" value="OCS85140.1"/>
    <property type="molecule type" value="Genomic_DNA"/>
</dbReference>
<evidence type="ECO:0000313" key="8">
    <source>
        <dbReference type="Proteomes" id="UP000093199"/>
    </source>
</evidence>
<dbReference type="GO" id="GO:0005886">
    <property type="term" value="C:plasma membrane"/>
    <property type="evidence" value="ECO:0007669"/>
    <property type="project" value="TreeGrafter"/>
</dbReference>
<accession>A0A1C0YDA7</accession>
<dbReference type="InterPro" id="IPR000292">
    <property type="entry name" value="For/NO2_transpt"/>
</dbReference>
<evidence type="ECO:0000256" key="6">
    <source>
        <dbReference type="SAM" id="Phobius"/>
    </source>
</evidence>
<dbReference type="PANTHER" id="PTHR30520">
    <property type="entry name" value="FORMATE TRANSPORTER-RELATED"/>
    <property type="match status" value="1"/>
</dbReference>
<feature type="transmembrane region" description="Helical" evidence="6">
    <location>
        <begin position="228"/>
        <end position="246"/>
    </location>
</feature>
<feature type="transmembrane region" description="Helical" evidence="6">
    <location>
        <begin position="154"/>
        <end position="173"/>
    </location>
</feature>
<organism evidence="7 8">
    <name type="scientific">Caryophanon tenue</name>
    <dbReference type="NCBI Taxonomy" id="33978"/>
    <lineage>
        <taxon>Bacteria</taxon>
        <taxon>Bacillati</taxon>
        <taxon>Bacillota</taxon>
        <taxon>Bacilli</taxon>
        <taxon>Bacillales</taxon>
        <taxon>Caryophanaceae</taxon>
        <taxon>Caryophanon</taxon>
    </lineage>
</organism>
<dbReference type="PROSITE" id="PS01006">
    <property type="entry name" value="FORMATE_NITRITE_TP_2"/>
    <property type="match status" value="1"/>
</dbReference>
<evidence type="ECO:0000256" key="2">
    <source>
        <dbReference type="ARBA" id="ARBA00022692"/>
    </source>
</evidence>
<dbReference type="InterPro" id="IPR023271">
    <property type="entry name" value="Aquaporin-like"/>
</dbReference>
<comment type="subcellular location">
    <subcellularLocation>
        <location evidence="1">Membrane</location>
        <topology evidence="1">Multi-pass membrane protein</topology>
    </subcellularLocation>
</comment>
<dbReference type="STRING" id="33978.A6M13_13920"/>
<comment type="caution">
    <text evidence="7">The sequence shown here is derived from an EMBL/GenBank/DDBJ whole genome shotgun (WGS) entry which is preliminary data.</text>
</comment>
<name>A0A1C0YDA7_9BACL</name>
<dbReference type="InterPro" id="IPR024002">
    <property type="entry name" value="For/NO2_transpt_CS"/>
</dbReference>
<dbReference type="Gene3D" id="1.20.1080.10">
    <property type="entry name" value="Glycerol uptake facilitator protein"/>
    <property type="match status" value="1"/>
</dbReference>
<comment type="similarity">
    <text evidence="5">Belongs to the FNT transporter (TC 1.A.16) family.</text>
</comment>
<dbReference type="GO" id="GO:0015499">
    <property type="term" value="F:formate transmembrane transporter activity"/>
    <property type="evidence" value="ECO:0007669"/>
    <property type="project" value="TreeGrafter"/>
</dbReference>
<feature type="transmembrane region" description="Helical" evidence="6">
    <location>
        <begin position="61"/>
        <end position="79"/>
    </location>
</feature>
<gene>
    <name evidence="7" type="ORF">A6M13_13920</name>
</gene>
<dbReference type="PANTHER" id="PTHR30520:SF8">
    <property type="entry name" value="NITRITE TRANSPORTER NIRC"/>
    <property type="match status" value="1"/>
</dbReference>
<dbReference type="RefSeq" id="WP_066545165.1">
    <property type="nucleotide sequence ID" value="NZ_MASJ01000016.1"/>
</dbReference>
<reference evidence="7 8" key="1">
    <citation type="submission" date="2016-07" db="EMBL/GenBank/DDBJ databases">
        <title>Caryophanon tenue genome sequencing.</title>
        <authorList>
            <person name="Verma A."/>
            <person name="Pal Y."/>
            <person name="Krishnamurthi S."/>
        </authorList>
    </citation>
    <scope>NUCLEOTIDE SEQUENCE [LARGE SCALE GENOMIC DNA]</scope>
    <source>
        <strain evidence="7 8">DSM 14152</strain>
    </source>
</reference>
<evidence type="ECO:0000256" key="3">
    <source>
        <dbReference type="ARBA" id="ARBA00022989"/>
    </source>
</evidence>
<feature type="transmembrane region" description="Helical" evidence="6">
    <location>
        <begin position="26"/>
        <end position="49"/>
    </location>
</feature>
<protein>
    <recommendedName>
        <fullName evidence="9">Transporter</fullName>
    </recommendedName>
</protein>
<evidence type="ECO:0000256" key="4">
    <source>
        <dbReference type="ARBA" id="ARBA00023136"/>
    </source>
</evidence>
<evidence type="ECO:0000256" key="5">
    <source>
        <dbReference type="ARBA" id="ARBA00049660"/>
    </source>
</evidence>
<sequence length="252" mass="28130">MEKVFEKLDILSTTKVHMWTTSFRSAVSYALLGGLFIGIGMLIYIGIGVYTYENIPEMTRLLQALTFGIALNLTLFAGAELYTSNNFILMASAIRRHISWRFVLLLCVGSWLFNFMGAQLLAFGMYYSGLLTDAWASYIAYIADIKLAPSFTELFIRGILCNLFVCLAVWCFYKVEQDIAKWAMVFCCIFPFIFLGFEHSVANMTLFAVAAQLGITTYVAMLHNLVPVTLGNFVGGALLAVLYTLVNKGIPQ</sequence>
<keyword evidence="4 6" id="KW-0472">Membrane</keyword>
<dbReference type="Pfam" id="PF01226">
    <property type="entry name" value="Form_Nir_trans"/>
    <property type="match status" value="1"/>
</dbReference>